<feature type="region of interest" description="Disordered" evidence="1">
    <location>
        <begin position="79"/>
        <end position="134"/>
    </location>
</feature>
<feature type="region of interest" description="Disordered" evidence="1">
    <location>
        <begin position="149"/>
        <end position="201"/>
    </location>
</feature>
<accession>A0A9P5Y925</accession>
<organism evidence="2 3">
    <name type="scientific">Collybia nuda</name>
    <dbReference type="NCBI Taxonomy" id="64659"/>
    <lineage>
        <taxon>Eukaryota</taxon>
        <taxon>Fungi</taxon>
        <taxon>Dikarya</taxon>
        <taxon>Basidiomycota</taxon>
        <taxon>Agaricomycotina</taxon>
        <taxon>Agaricomycetes</taxon>
        <taxon>Agaricomycetidae</taxon>
        <taxon>Agaricales</taxon>
        <taxon>Tricholomatineae</taxon>
        <taxon>Clitocybaceae</taxon>
        <taxon>Collybia</taxon>
    </lineage>
</organism>
<dbReference type="Proteomes" id="UP000807353">
    <property type="component" value="Unassembled WGS sequence"/>
</dbReference>
<keyword evidence="3" id="KW-1185">Reference proteome</keyword>
<protein>
    <submittedName>
        <fullName evidence="2">Uncharacterized protein</fullName>
    </submittedName>
</protein>
<gene>
    <name evidence="2" type="ORF">BDZ94DRAFT_1256418</name>
</gene>
<evidence type="ECO:0000256" key="1">
    <source>
        <dbReference type="SAM" id="MobiDB-lite"/>
    </source>
</evidence>
<comment type="caution">
    <text evidence="2">The sequence shown here is derived from an EMBL/GenBank/DDBJ whole genome shotgun (WGS) entry which is preliminary data.</text>
</comment>
<dbReference type="OrthoDB" id="3044976at2759"/>
<reference evidence="2" key="1">
    <citation type="submission" date="2020-11" db="EMBL/GenBank/DDBJ databases">
        <authorList>
            <consortium name="DOE Joint Genome Institute"/>
            <person name="Ahrendt S."/>
            <person name="Riley R."/>
            <person name="Andreopoulos W."/>
            <person name="Labutti K."/>
            <person name="Pangilinan J."/>
            <person name="Ruiz-Duenas F.J."/>
            <person name="Barrasa J.M."/>
            <person name="Sanchez-Garcia M."/>
            <person name="Camarero S."/>
            <person name="Miyauchi S."/>
            <person name="Serrano A."/>
            <person name="Linde D."/>
            <person name="Babiker R."/>
            <person name="Drula E."/>
            <person name="Ayuso-Fernandez I."/>
            <person name="Pacheco R."/>
            <person name="Padilla G."/>
            <person name="Ferreira P."/>
            <person name="Barriuso J."/>
            <person name="Kellner H."/>
            <person name="Castanera R."/>
            <person name="Alfaro M."/>
            <person name="Ramirez L."/>
            <person name="Pisabarro A.G."/>
            <person name="Kuo A."/>
            <person name="Tritt A."/>
            <person name="Lipzen A."/>
            <person name="He G."/>
            <person name="Yan M."/>
            <person name="Ng V."/>
            <person name="Cullen D."/>
            <person name="Martin F."/>
            <person name="Rosso M.-N."/>
            <person name="Henrissat B."/>
            <person name="Hibbett D."/>
            <person name="Martinez A.T."/>
            <person name="Grigoriev I.V."/>
        </authorList>
    </citation>
    <scope>NUCLEOTIDE SEQUENCE</scope>
    <source>
        <strain evidence="2">CBS 247.69</strain>
    </source>
</reference>
<feature type="compositionally biased region" description="Basic residues" evidence="1">
    <location>
        <begin position="29"/>
        <end position="38"/>
    </location>
</feature>
<feature type="compositionally biased region" description="Pro residues" evidence="1">
    <location>
        <begin position="8"/>
        <end position="26"/>
    </location>
</feature>
<feature type="compositionally biased region" description="Pro residues" evidence="1">
    <location>
        <begin position="120"/>
        <end position="134"/>
    </location>
</feature>
<name>A0A9P5Y925_9AGAR</name>
<proteinExistence type="predicted"/>
<sequence length="215" mass="23874">MSFFSRPDSPPPRQPSPDFLPAPLPSPHLRARLRHSSSKHSLPNYSPSLPPGLTPDLFPRYMRSYDHINASIDGFERKRARSALTASPPTTPRSLPVPSSSRASDERPHRRCLSSAIPYRSPPPSPTISLAPPPVPPIPAFVLTPLVDIKSPPRQKPSLTTPIHLPELDNLPSLPQPTRRSRKQSRPLPLSTPSPEKHRSVGMTCLKFFSIRKSR</sequence>
<evidence type="ECO:0000313" key="3">
    <source>
        <dbReference type="Proteomes" id="UP000807353"/>
    </source>
</evidence>
<evidence type="ECO:0000313" key="2">
    <source>
        <dbReference type="EMBL" id="KAF9464430.1"/>
    </source>
</evidence>
<dbReference type="AlphaFoldDB" id="A0A9P5Y925"/>
<dbReference type="EMBL" id="MU150254">
    <property type="protein sequence ID" value="KAF9464430.1"/>
    <property type="molecule type" value="Genomic_DNA"/>
</dbReference>
<feature type="region of interest" description="Disordered" evidence="1">
    <location>
        <begin position="1"/>
        <end position="53"/>
    </location>
</feature>